<evidence type="ECO:0000256" key="4">
    <source>
        <dbReference type="ARBA" id="ARBA00017249"/>
    </source>
</evidence>
<keyword evidence="7 13" id="KW-0067">ATP-binding</keyword>
<dbReference type="GO" id="GO:0005524">
    <property type="term" value="F:ATP binding"/>
    <property type="evidence" value="ECO:0007669"/>
    <property type="project" value="UniProtKB-KW"/>
</dbReference>
<keyword evidence="8" id="KW-0346">Stress response</keyword>
<dbReference type="FunFam" id="3.90.640.10:FF:000003">
    <property type="entry name" value="Molecular chaperone DnaK"/>
    <property type="match status" value="1"/>
</dbReference>
<dbReference type="AlphaFoldDB" id="A0A4S3PSD0"/>
<protein>
    <recommendedName>
        <fullName evidence="3">Chaperone protein DnaK</fullName>
    </recommendedName>
    <alternativeName>
        <fullName evidence="4">Chaperone protein dnaK</fullName>
    </alternativeName>
    <alternativeName>
        <fullName evidence="12">HSP70</fullName>
    </alternativeName>
    <alternativeName>
        <fullName evidence="11">Heat shock 70 kDa protein</fullName>
    </alternativeName>
    <alternativeName>
        <fullName evidence="10">Heat shock protein 70</fullName>
    </alternativeName>
</protein>
<dbReference type="GO" id="GO:0140662">
    <property type="term" value="F:ATP-dependent protein folding chaperone"/>
    <property type="evidence" value="ECO:0007669"/>
    <property type="project" value="InterPro"/>
</dbReference>
<dbReference type="SUPFAM" id="SSF53067">
    <property type="entry name" value="Actin-like ATPase domain"/>
    <property type="match status" value="2"/>
</dbReference>
<dbReference type="SUPFAM" id="SSF100920">
    <property type="entry name" value="Heat shock protein 70kD (HSP70), peptide-binding domain"/>
    <property type="match status" value="1"/>
</dbReference>
<dbReference type="Gene3D" id="2.60.34.10">
    <property type="entry name" value="Substrate Binding Domain Of DNAk, Chain A, domain 1"/>
    <property type="match status" value="1"/>
</dbReference>
<dbReference type="PRINTS" id="PR00301">
    <property type="entry name" value="HEATSHOCK70"/>
</dbReference>
<dbReference type="InterPro" id="IPR013126">
    <property type="entry name" value="Hsp_70_fam"/>
</dbReference>
<evidence type="ECO:0000256" key="1">
    <source>
        <dbReference type="ARBA" id="ARBA00002290"/>
    </source>
</evidence>
<gene>
    <name evidence="14" type="ORF">E1I69_11520</name>
</gene>
<dbReference type="PROSITE" id="PS00297">
    <property type="entry name" value="HSP70_1"/>
    <property type="match status" value="1"/>
</dbReference>
<comment type="caution">
    <text evidence="14">The sequence shown here is derived from an EMBL/GenBank/DDBJ whole genome shotgun (WGS) entry which is preliminary data.</text>
</comment>
<evidence type="ECO:0000256" key="7">
    <source>
        <dbReference type="ARBA" id="ARBA00022840"/>
    </source>
</evidence>
<keyword evidence="5" id="KW-0597">Phosphoprotein</keyword>
<evidence type="ECO:0000256" key="13">
    <source>
        <dbReference type="RuleBase" id="RU003322"/>
    </source>
</evidence>
<dbReference type="Proteomes" id="UP000306477">
    <property type="component" value="Unassembled WGS sequence"/>
</dbReference>
<evidence type="ECO:0000256" key="5">
    <source>
        <dbReference type="ARBA" id="ARBA00022553"/>
    </source>
</evidence>
<dbReference type="InterPro" id="IPR018181">
    <property type="entry name" value="Heat_shock_70_CS"/>
</dbReference>
<evidence type="ECO:0000256" key="10">
    <source>
        <dbReference type="ARBA" id="ARBA00030019"/>
    </source>
</evidence>
<comment type="similarity">
    <text evidence="2 13">Belongs to the heat shock protein 70 family.</text>
</comment>
<dbReference type="PROSITE" id="PS01036">
    <property type="entry name" value="HSP70_3"/>
    <property type="match status" value="1"/>
</dbReference>
<dbReference type="Gene3D" id="3.90.640.10">
    <property type="entry name" value="Actin, Chain A, domain 4"/>
    <property type="match status" value="1"/>
</dbReference>
<dbReference type="Gene3D" id="3.30.420.40">
    <property type="match status" value="3"/>
</dbReference>
<dbReference type="Gene3D" id="3.30.30.30">
    <property type="match status" value="1"/>
</dbReference>
<organism evidence="14 15">
    <name type="scientific">Bacillus timonensis</name>
    <dbReference type="NCBI Taxonomy" id="1033734"/>
    <lineage>
        <taxon>Bacteria</taxon>
        <taxon>Bacillati</taxon>
        <taxon>Bacillota</taxon>
        <taxon>Bacilli</taxon>
        <taxon>Bacillales</taxon>
        <taxon>Bacillaceae</taxon>
        <taxon>Bacillus</taxon>
    </lineage>
</organism>
<keyword evidence="15" id="KW-1185">Reference proteome</keyword>
<evidence type="ECO:0000256" key="9">
    <source>
        <dbReference type="ARBA" id="ARBA00023186"/>
    </source>
</evidence>
<evidence type="ECO:0000256" key="6">
    <source>
        <dbReference type="ARBA" id="ARBA00022741"/>
    </source>
</evidence>
<evidence type="ECO:0000256" key="2">
    <source>
        <dbReference type="ARBA" id="ARBA00007381"/>
    </source>
</evidence>
<dbReference type="Pfam" id="PF00012">
    <property type="entry name" value="HSP70"/>
    <property type="match status" value="1"/>
</dbReference>
<dbReference type="FunFam" id="3.30.420.40:FF:000071">
    <property type="entry name" value="Molecular chaperone DnaK"/>
    <property type="match status" value="1"/>
</dbReference>
<dbReference type="InterPro" id="IPR043129">
    <property type="entry name" value="ATPase_NBD"/>
</dbReference>
<reference evidence="14 15" key="1">
    <citation type="journal article" date="2019" name="Indoor Air">
        <title>Impacts of indoor surface finishes on bacterial viability.</title>
        <authorList>
            <person name="Hu J."/>
            <person name="Maamar S.B."/>
            <person name="Glawe A.J."/>
            <person name="Gottel N."/>
            <person name="Gilbert J.A."/>
            <person name="Hartmann E.M."/>
        </authorList>
    </citation>
    <scope>NUCLEOTIDE SEQUENCE [LARGE SCALE GENOMIC DNA]</scope>
    <source>
        <strain evidence="14 15">AF060A6</strain>
    </source>
</reference>
<dbReference type="RefSeq" id="WP_136379765.1">
    <property type="nucleotide sequence ID" value="NZ_SLUB01000018.1"/>
</dbReference>
<dbReference type="PROSITE" id="PS00329">
    <property type="entry name" value="HSP70_2"/>
    <property type="match status" value="1"/>
</dbReference>
<accession>A0A4S3PSD0</accession>
<dbReference type="OrthoDB" id="9766019at2"/>
<dbReference type="InterPro" id="IPR029047">
    <property type="entry name" value="HSP70_peptide-bd_sf"/>
</dbReference>
<evidence type="ECO:0000256" key="3">
    <source>
        <dbReference type="ARBA" id="ARBA00014415"/>
    </source>
</evidence>
<keyword evidence="9" id="KW-0143">Chaperone</keyword>
<evidence type="ECO:0000313" key="14">
    <source>
        <dbReference type="EMBL" id="THE12324.1"/>
    </source>
</evidence>
<keyword evidence="6 13" id="KW-0547">Nucleotide-binding</keyword>
<sequence length="577" mass="62989">MAVIGIDLGTTNSAVAYLKGEKPEIIPNTEGGRTTPSVFQLSINDEIIIGQNAKNAMPGMPDRTATEVKRLMGTDEMVMVGGQSYRPETISAHILMHLKKSAEDYLGEMVTEAVITVPAYFNDAQRKATQKAGEIAGLKVERIINEPTAAAIAYGLENIDKNQHILVYDLGGGTFDVSVVEIFEGVVEVKASAGDNNLGGVDFDNALTDWIIENFKQTDGIDLFSFGTPEEINQRKARIKLESENIKKSLSSQTNVNINIPFIAIHNNAPVSVNMSITREEFDALIKDMALKTLVEVDKALEDSRLGVSDIDEVVLIGGSTRVPLIQQLVEDKFGKKAKKDINPDEAVALGAAVQAGIKTGQIDTSKGIMVIDVCPYTLGTEVVRQIGGQTVPGFFDPIIPRNSTIPITESKRYYTVSDNQTSVNVNVFQGDNQYTDQNIFLSDFILEGIPAGPRGQEAIDVKFSYDINGTLQVEATIVSTGRKASAIVKTQAGTMTEQEVSAARAQVESDYEKSELYQEVKSVITRGERMLNSTEGLEKEKLMSALQNIKIALEKNDRALVQKYEEELTDLLIELV</sequence>
<name>A0A4S3PSD0_9BACI</name>
<dbReference type="EMBL" id="SLUB01000018">
    <property type="protein sequence ID" value="THE12324.1"/>
    <property type="molecule type" value="Genomic_DNA"/>
</dbReference>
<proteinExistence type="inferred from homology"/>
<evidence type="ECO:0000313" key="15">
    <source>
        <dbReference type="Proteomes" id="UP000306477"/>
    </source>
</evidence>
<comment type="function">
    <text evidence="1">Acts as a chaperone.</text>
</comment>
<dbReference type="PANTHER" id="PTHR19375">
    <property type="entry name" value="HEAT SHOCK PROTEIN 70KDA"/>
    <property type="match status" value="1"/>
</dbReference>
<evidence type="ECO:0000256" key="8">
    <source>
        <dbReference type="ARBA" id="ARBA00023016"/>
    </source>
</evidence>
<evidence type="ECO:0000256" key="11">
    <source>
        <dbReference type="ARBA" id="ARBA00030945"/>
    </source>
</evidence>
<evidence type="ECO:0000256" key="12">
    <source>
        <dbReference type="ARBA" id="ARBA00033103"/>
    </source>
</evidence>